<dbReference type="InterPro" id="IPR036388">
    <property type="entry name" value="WH-like_DNA-bd_sf"/>
</dbReference>
<dbReference type="AlphaFoldDB" id="A0A061SQ03"/>
<sequence>MLYLTLRHYSYVVAIADHGSLSAAAAHLNVSQPSLSNALDIIEARLQRPLFLRGRGQGVTITPDGRSFVKEAKSLIASARRLEQSGRSPLSQTSAALGCFHDLAPFVLAPALSRLRQSLPEMDLHSRLGSFETLVRDMAEGTIDMAITWDIGLDARFSKRVLGHLRPHAFVAMDHPLACRAALTLNDLAQEQLILSDDGLSVQHMVKLCQSAGFTPHLAGHAAPVEVMRSLAAHGEGIGISYSVPPSRQSYDGRDLRAIPVTDPAAEEPVVLAQLGDPAPGGTLHLIAETLEKADLFRFGGA</sequence>
<dbReference type="GO" id="GO:0003700">
    <property type="term" value="F:DNA-binding transcription factor activity"/>
    <property type="evidence" value="ECO:0007669"/>
    <property type="project" value="InterPro"/>
</dbReference>
<comment type="caution">
    <text evidence="6">The sequence shown here is derived from an EMBL/GenBank/DDBJ whole genome shotgun (WGS) entry which is preliminary data.</text>
</comment>
<dbReference type="SUPFAM" id="SSF46785">
    <property type="entry name" value="Winged helix' DNA-binding domain"/>
    <property type="match status" value="1"/>
</dbReference>
<name>A0A061SQ03_9RHOB</name>
<proteinExistence type="inferred from homology"/>
<dbReference type="Proteomes" id="UP000027337">
    <property type="component" value="Unassembled WGS sequence"/>
</dbReference>
<dbReference type="PROSITE" id="PS50931">
    <property type="entry name" value="HTH_LYSR"/>
    <property type="match status" value="1"/>
</dbReference>
<evidence type="ECO:0000256" key="3">
    <source>
        <dbReference type="ARBA" id="ARBA00023125"/>
    </source>
</evidence>
<evidence type="ECO:0000313" key="7">
    <source>
        <dbReference type="Proteomes" id="UP000027337"/>
    </source>
</evidence>
<dbReference type="Gene3D" id="1.10.10.10">
    <property type="entry name" value="Winged helix-like DNA-binding domain superfamily/Winged helix DNA-binding domain"/>
    <property type="match status" value="1"/>
</dbReference>
<dbReference type="Pfam" id="PF00126">
    <property type="entry name" value="HTH_1"/>
    <property type="match status" value="1"/>
</dbReference>
<evidence type="ECO:0000256" key="2">
    <source>
        <dbReference type="ARBA" id="ARBA00023015"/>
    </source>
</evidence>
<dbReference type="RefSeq" id="WP_051584131.1">
    <property type="nucleotide sequence ID" value="NZ_JEMU01000008.1"/>
</dbReference>
<accession>A0A061SQ03</accession>
<dbReference type="PANTHER" id="PTHR30346:SF0">
    <property type="entry name" value="HCA OPERON TRANSCRIPTIONAL ACTIVATOR HCAR"/>
    <property type="match status" value="1"/>
</dbReference>
<keyword evidence="2" id="KW-0805">Transcription regulation</keyword>
<dbReference type="GO" id="GO:0032993">
    <property type="term" value="C:protein-DNA complex"/>
    <property type="evidence" value="ECO:0007669"/>
    <property type="project" value="TreeGrafter"/>
</dbReference>
<comment type="similarity">
    <text evidence="1">Belongs to the LysR transcriptional regulatory family.</text>
</comment>
<keyword evidence="4" id="KW-0804">Transcription</keyword>
<dbReference type="eggNOG" id="COG0583">
    <property type="taxonomic scope" value="Bacteria"/>
</dbReference>
<dbReference type="GO" id="GO:0003677">
    <property type="term" value="F:DNA binding"/>
    <property type="evidence" value="ECO:0007669"/>
    <property type="project" value="UniProtKB-KW"/>
</dbReference>
<evidence type="ECO:0000259" key="5">
    <source>
        <dbReference type="PROSITE" id="PS50931"/>
    </source>
</evidence>
<dbReference type="InterPro" id="IPR005119">
    <property type="entry name" value="LysR_subst-bd"/>
</dbReference>
<evidence type="ECO:0000313" key="6">
    <source>
        <dbReference type="EMBL" id="KAJ02957.1"/>
    </source>
</evidence>
<dbReference type="InterPro" id="IPR000847">
    <property type="entry name" value="LysR_HTH_N"/>
</dbReference>
<reference evidence="6 7" key="1">
    <citation type="journal article" date="2014" name="Genome Announc.">
        <title>Draft Genome Sequences of Two Isolates of the Roseobacter Group, Sulfitobacter sp. Strains 3SOLIMAR09 and 1FIGIMAR09, from Harbors of Mallorca Island (Mediterranean Sea).</title>
        <authorList>
            <person name="Mas-Llado M."/>
            <person name="Pina-Villalonga J.M."/>
            <person name="Brunet-Galmes I."/>
            <person name="Nogales B."/>
            <person name="Bosch R."/>
        </authorList>
    </citation>
    <scope>NUCLEOTIDE SEQUENCE [LARGE SCALE GENOMIC DNA]</scope>
    <source>
        <strain evidence="6 7">1FIGIMAR09</strain>
    </source>
</reference>
<organism evidence="6 7">
    <name type="scientific">Sulfitobacter mediterraneus</name>
    <dbReference type="NCBI Taxonomy" id="83219"/>
    <lineage>
        <taxon>Bacteria</taxon>
        <taxon>Pseudomonadati</taxon>
        <taxon>Pseudomonadota</taxon>
        <taxon>Alphaproteobacteria</taxon>
        <taxon>Rhodobacterales</taxon>
        <taxon>Roseobacteraceae</taxon>
        <taxon>Sulfitobacter</taxon>
    </lineage>
</organism>
<dbReference type="InterPro" id="IPR036390">
    <property type="entry name" value="WH_DNA-bd_sf"/>
</dbReference>
<feature type="domain" description="HTH lysR-type" evidence="5">
    <location>
        <begin position="4"/>
        <end position="62"/>
    </location>
</feature>
<dbReference type="SUPFAM" id="SSF53850">
    <property type="entry name" value="Periplasmic binding protein-like II"/>
    <property type="match status" value="1"/>
</dbReference>
<keyword evidence="3" id="KW-0238">DNA-binding</keyword>
<evidence type="ECO:0000256" key="4">
    <source>
        <dbReference type="ARBA" id="ARBA00023163"/>
    </source>
</evidence>
<protein>
    <submittedName>
        <fullName evidence="6">LysR family transcriptional regulator</fullName>
    </submittedName>
</protein>
<dbReference type="PANTHER" id="PTHR30346">
    <property type="entry name" value="TRANSCRIPTIONAL DUAL REGULATOR HCAR-RELATED"/>
    <property type="match status" value="1"/>
</dbReference>
<dbReference type="Gene3D" id="3.40.190.10">
    <property type="entry name" value="Periplasmic binding protein-like II"/>
    <property type="match status" value="2"/>
</dbReference>
<evidence type="ECO:0000256" key="1">
    <source>
        <dbReference type="ARBA" id="ARBA00009437"/>
    </source>
</evidence>
<dbReference type="EMBL" id="JEMU01000008">
    <property type="protein sequence ID" value="KAJ02957.1"/>
    <property type="molecule type" value="Genomic_DNA"/>
</dbReference>
<keyword evidence="7" id="KW-1185">Reference proteome</keyword>
<dbReference type="Pfam" id="PF03466">
    <property type="entry name" value="LysR_substrate"/>
    <property type="match status" value="1"/>
</dbReference>
<dbReference type="STRING" id="83219.PM02_10820"/>
<gene>
    <name evidence="6" type="ORF">PM02_10820</name>
</gene>